<name>A0A226DRP8_FOLCA</name>
<dbReference type="Pfam" id="PF05199">
    <property type="entry name" value="GMC_oxred_C"/>
    <property type="match status" value="1"/>
</dbReference>
<dbReference type="OrthoDB" id="269227at2759"/>
<dbReference type="GO" id="GO:0016614">
    <property type="term" value="F:oxidoreductase activity, acting on CH-OH group of donors"/>
    <property type="evidence" value="ECO:0007669"/>
    <property type="project" value="InterPro"/>
</dbReference>
<reference evidence="8 9" key="1">
    <citation type="submission" date="2015-12" db="EMBL/GenBank/DDBJ databases">
        <title>The genome of Folsomia candida.</title>
        <authorList>
            <person name="Faddeeva A."/>
            <person name="Derks M.F."/>
            <person name="Anvar Y."/>
            <person name="Smit S."/>
            <person name="Van Straalen N."/>
            <person name="Roelofs D."/>
        </authorList>
    </citation>
    <scope>NUCLEOTIDE SEQUENCE [LARGE SCALE GENOMIC DNA]</scope>
    <source>
        <strain evidence="8 9">VU population</strain>
        <tissue evidence="8">Whole body</tissue>
    </source>
</reference>
<sequence>MEPWKFLLLSFSIIFSVQGQYVKTPYETNNPNGAVDTFDFIIVGGGPTGIILATRLAEHKSNFSVLLLEAGPDPSINTTIPLYESLPLGHSETDWQFTTVPQKNSTFGTQDRKIRIGQGKELGGSTAHNGMIWIRGNYRDYDKWAELTGDDSWSYDSLLPYFKKIEHYRGTLQPSDERGLTGPLEITEQTSYSPLWKEWVETGKSLKFNLTDPNTRNQQSGFYHTQVNIGSVRAERSSIYEKYLLPNLWRPNLIVLRHAYVLKVNFEPNPHGTITATSVTFLRHWEKITVNATKEIIISAGSFKSPQLLQLSGIGDAKHLISVGVKPVLDLPGVGAELWDHPTVIVGPFIVNTSPSNITYLPDRDLTPEAVAEYAAKGKGPLSSCLWSGYGLWSTTGNHSYPNIIYEQWAQGGNGVSTLRGDLLAAPIIDKEVKDVDSVSAVVSLGVPHSYGSVKIASADPFEQPDIDFNFFTDPDGKDFEDLVIATKFIVNFYEGSKSYGRYGMKLFGKNFPGCTHYEFKSDDYYKCYVKMVSSNGIHPSGTCKMGKKEDPKAVLDSQLRVLGVSKLRVADASVMPRIINTNIQIACMTIGEKVSDMIISDWTK</sequence>
<dbReference type="Proteomes" id="UP000198287">
    <property type="component" value="Unassembled WGS sequence"/>
</dbReference>
<dbReference type="GO" id="GO:0050660">
    <property type="term" value="F:flavin adenine dinucleotide binding"/>
    <property type="evidence" value="ECO:0007669"/>
    <property type="project" value="InterPro"/>
</dbReference>
<gene>
    <name evidence="8" type="ORF">Fcan01_17746</name>
</gene>
<dbReference type="SUPFAM" id="SSF54373">
    <property type="entry name" value="FAD-linked reductases, C-terminal domain"/>
    <property type="match status" value="1"/>
</dbReference>
<dbReference type="Gene3D" id="3.30.560.10">
    <property type="entry name" value="Glucose Oxidase, domain 3"/>
    <property type="match status" value="1"/>
</dbReference>
<keyword evidence="6" id="KW-0732">Signal</keyword>
<keyword evidence="9" id="KW-1185">Reference proteome</keyword>
<dbReference type="InterPro" id="IPR000172">
    <property type="entry name" value="GMC_OxRdtase_N"/>
</dbReference>
<dbReference type="SUPFAM" id="SSF51905">
    <property type="entry name" value="FAD/NAD(P)-binding domain"/>
    <property type="match status" value="1"/>
</dbReference>
<evidence type="ECO:0000256" key="5">
    <source>
        <dbReference type="PIRSR" id="PIRSR000137-2"/>
    </source>
</evidence>
<proteinExistence type="inferred from homology"/>
<evidence type="ECO:0000259" key="7">
    <source>
        <dbReference type="PROSITE" id="PS00624"/>
    </source>
</evidence>
<protein>
    <submittedName>
        <fullName evidence="8">Oxygen-dependent choline dehydrogenase</fullName>
    </submittedName>
</protein>
<organism evidence="8 9">
    <name type="scientific">Folsomia candida</name>
    <name type="common">Springtail</name>
    <dbReference type="NCBI Taxonomy" id="158441"/>
    <lineage>
        <taxon>Eukaryota</taxon>
        <taxon>Metazoa</taxon>
        <taxon>Ecdysozoa</taxon>
        <taxon>Arthropoda</taxon>
        <taxon>Hexapoda</taxon>
        <taxon>Collembola</taxon>
        <taxon>Entomobryomorpha</taxon>
        <taxon>Isotomoidea</taxon>
        <taxon>Isotomidae</taxon>
        <taxon>Proisotominae</taxon>
        <taxon>Folsomia</taxon>
    </lineage>
</organism>
<feature type="signal peptide" evidence="6">
    <location>
        <begin position="1"/>
        <end position="19"/>
    </location>
</feature>
<dbReference type="Pfam" id="PF00732">
    <property type="entry name" value="GMC_oxred_N"/>
    <property type="match status" value="1"/>
</dbReference>
<feature type="domain" description="Glucose-methanol-choline oxidoreductase N-terminal" evidence="7">
    <location>
        <begin position="301"/>
        <end position="315"/>
    </location>
</feature>
<dbReference type="PANTHER" id="PTHR11552:SF147">
    <property type="entry name" value="CHOLINE DEHYDROGENASE, MITOCHONDRIAL"/>
    <property type="match status" value="1"/>
</dbReference>
<evidence type="ECO:0000256" key="4">
    <source>
        <dbReference type="ARBA" id="ARBA00022827"/>
    </source>
</evidence>
<dbReference type="InterPro" id="IPR007867">
    <property type="entry name" value="GMC_OxRtase_C"/>
</dbReference>
<evidence type="ECO:0000256" key="6">
    <source>
        <dbReference type="SAM" id="SignalP"/>
    </source>
</evidence>
<dbReference type="InterPro" id="IPR036188">
    <property type="entry name" value="FAD/NAD-bd_sf"/>
</dbReference>
<comment type="cofactor">
    <cofactor evidence="1 5">
        <name>FAD</name>
        <dbReference type="ChEBI" id="CHEBI:57692"/>
    </cofactor>
</comment>
<keyword evidence="4 5" id="KW-0274">FAD</keyword>
<feature type="binding site" evidence="5">
    <location>
        <position position="261"/>
    </location>
    <ligand>
        <name>FAD</name>
        <dbReference type="ChEBI" id="CHEBI:57692"/>
    </ligand>
</feature>
<comment type="similarity">
    <text evidence="2">Belongs to the GMC oxidoreductase family.</text>
</comment>
<evidence type="ECO:0000256" key="3">
    <source>
        <dbReference type="ARBA" id="ARBA00022630"/>
    </source>
</evidence>
<feature type="chain" id="PRO_5012466142" evidence="6">
    <location>
        <begin position="20"/>
        <end position="605"/>
    </location>
</feature>
<dbReference type="Gene3D" id="3.50.50.60">
    <property type="entry name" value="FAD/NAD(P)-binding domain"/>
    <property type="match status" value="1"/>
</dbReference>
<dbReference type="OMA" id="SHAFSYF"/>
<evidence type="ECO:0000313" key="9">
    <source>
        <dbReference type="Proteomes" id="UP000198287"/>
    </source>
</evidence>
<keyword evidence="3" id="KW-0285">Flavoprotein</keyword>
<accession>A0A226DRP8</accession>
<evidence type="ECO:0000256" key="1">
    <source>
        <dbReference type="ARBA" id="ARBA00001974"/>
    </source>
</evidence>
<comment type="caution">
    <text evidence="8">The sequence shown here is derived from an EMBL/GenBank/DDBJ whole genome shotgun (WGS) entry which is preliminary data.</text>
</comment>
<dbReference type="PANTHER" id="PTHR11552">
    <property type="entry name" value="GLUCOSE-METHANOL-CHOLINE GMC OXIDOREDUCTASE"/>
    <property type="match status" value="1"/>
</dbReference>
<dbReference type="InterPro" id="IPR012132">
    <property type="entry name" value="GMC_OxRdtase"/>
</dbReference>
<evidence type="ECO:0000256" key="2">
    <source>
        <dbReference type="ARBA" id="ARBA00010790"/>
    </source>
</evidence>
<dbReference type="EMBL" id="LNIX01000013">
    <property type="protein sequence ID" value="OXA47504.1"/>
    <property type="molecule type" value="Genomic_DNA"/>
</dbReference>
<dbReference type="PIRSF" id="PIRSF000137">
    <property type="entry name" value="Alcohol_oxidase"/>
    <property type="match status" value="1"/>
</dbReference>
<dbReference type="PROSITE" id="PS00624">
    <property type="entry name" value="GMC_OXRED_2"/>
    <property type="match status" value="1"/>
</dbReference>
<dbReference type="AlphaFoldDB" id="A0A226DRP8"/>
<evidence type="ECO:0000313" key="8">
    <source>
        <dbReference type="EMBL" id="OXA47504.1"/>
    </source>
</evidence>